<dbReference type="InParanoid" id="A0A165EN69"/>
<evidence type="ECO:0000313" key="2">
    <source>
        <dbReference type="EMBL" id="KZT07413.1"/>
    </source>
</evidence>
<reference evidence="2 3" key="1">
    <citation type="journal article" date="2016" name="Mol. Biol. Evol.">
        <title>Comparative Genomics of Early-Diverging Mushroom-Forming Fungi Provides Insights into the Origins of Lignocellulose Decay Capabilities.</title>
        <authorList>
            <person name="Nagy L.G."/>
            <person name="Riley R."/>
            <person name="Tritt A."/>
            <person name="Adam C."/>
            <person name="Daum C."/>
            <person name="Floudas D."/>
            <person name="Sun H."/>
            <person name="Yadav J.S."/>
            <person name="Pangilinan J."/>
            <person name="Larsson K.H."/>
            <person name="Matsuura K."/>
            <person name="Barry K."/>
            <person name="Labutti K."/>
            <person name="Kuo R."/>
            <person name="Ohm R.A."/>
            <person name="Bhattacharya S.S."/>
            <person name="Shirouzu T."/>
            <person name="Yoshinaga Y."/>
            <person name="Martin F.M."/>
            <person name="Grigoriev I.V."/>
            <person name="Hibbett D.S."/>
        </authorList>
    </citation>
    <scope>NUCLEOTIDE SEQUENCE [LARGE SCALE GENOMIC DNA]</scope>
    <source>
        <strain evidence="2 3">93-53</strain>
    </source>
</reference>
<organism evidence="2 3">
    <name type="scientific">Laetiporus sulphureus 93-53</name>
    <dbReference type="NCBI Taxonomy" id="1314785"/>
    <lineage>
        <taxon>Eukaryota</taxon>
        <taxon>Fungi</taxon>
        <taxon>Dikarya</taxon>
        <taxon>Basidiomycota</taxon>
        <taxon>Agaricomycotina</taxon>
        <taxon>Agaricomycetes</taxon>
        <taxon>Polyporales</taxon>
        <taxon>Laetiporus</taxon>
    </lineage>
</organism>
<dbReference type="OrthoDB" id="3244284at2759"/>
<sequence>MDSLVNTLRLTGLAPATLGAMLRNDLFPTLYPNLLSVAGNWDAFDEDWLLNQLQRRRSQRRGCLQGAIDWAAWQTVGRMVWGVWTKVKCGLQAQR</sequence>
<dbReference type="Pfam" id="PF23296">
    <property type="entry name" value="DUF7079"/>
    <property type="match status" value="1"/>
</dbReference>
<feature type="domain" description="DUF7079" evidence="1">
    <location>
        <begin position="3"/>
        <end position="88"/>
    </location>
</feature>
<protein>
    <recommendedName>
        <fullName evidence="1">DUF7079 domain-containing protein</fullName>
    </recommendedName>
</protein>
<dbReference type="GeneID" id="63825741"/>
<evidence type="ECO:0000259" key="1">
    <source>
        <dbReference type="Pfam" id="PF23296"/>
    </source>
</evidence>
<dbReference type="RefSeq" id="XP_040765153.1">
    <property type="nucleotide sequence ID" value="XM_040908712.1"/>
</dbReference>
<accession>A0A165EN69</accession>
<proteinExistence type="predicted"/>
<dbReference type="EMBL" id="KV427619">
    <property type="protein sequence ID" value="KZT07413.1"/>
    <property type="molecule type" value="Genomic_DNA"/>
</dbReference>
<dbReference type="Proteomes" id="UP000076871">
    <property type="component" value="Unassembled WGS sequence"/>
</dbReference>
<dbReference type="InterPro" id="IPR055507">
    <property type="entry name" value="DUF7079"/>
</dbReference>
<evidence type="ECO:0000313" key="3">
    <source>
        <dbReference type="Proteomes" id="UP000076871"/>
    </source>
</evidence>
<gene>
    <name evidence="2" type="ORF">LAESUDRAFT_724881</name>
</gene>
<name>A0A165EN69_9APHY</name>
<keyword evidence="3" id="KW-1185">Reference proteome</keyword>
<dbReference type="AlphaFoldDB" id="A0A165EN69"/>